<dbReference type="Proteomes" id="UP000318017">
    <property type="component" value="Chromosome"/>
</dbReference>
<dbReference type="Gene3D" id="3.40.50.410">
    <property type="entry name" value="von Willebrand factor, type A domain"/>
    <property type="match status" value="1"/>
</dbReference>
<evidence type="ECO:0000256" key="1">
    <source>
        <dbReference type="SAM" id="MobiDB-lite"/>
    </source>
</evidence>
<dbReference type="InterPro" id="IPR002035">
    <property type="entry name" value="VWF_A"/>
</dbReference>
<dbReference type="Pfam" id="PF00092">
    <property type="entry name" value="VWA"/>
    <property type="match status" value="1"/>
</dbReference>
<proteinExistence type="predicted"/>
<dbReference type="InterPro" id="IPR036465">
    <property type="entry name" value="vWFA_dom_sf"/>
</dbReference>
<evidence type="ECO:0000313" key="4">
    <source>
        <dbReference type="EMBL" id="QDV25556.1"/>
    </source>
</evidence>
<dbReference type="EMBL" id="CP036298">
    <property type="protein sequence ID" value="QDV25556.1"/>
    <property type="molecule type" value="Genomic_DNA"/>
</dbReference>
<dbReference type="SUPFAM" id="SSF53300">
    <property type="entry name" value="vWA-like"/>
    <property type="match status" value="1"/>
</dbReference>
<gene>
    <name evidence="4" type="ORF">Q31a_38820</name>
</gene>
<feature type="transmembrane region" description="Helical" evidence="2">
    <location>
        <begin position="46"/>
        <end position="67"/>
    </location>
</feature>
<evidence type="ECO:0000256" key="2">
    <source>
        <dbReference type="SAM" id="Phobius"/>
    </source>
</evidence>
<keyword evidence="2" id="KW-1133">Transmembrane helix</keyword>
<keyword evidence="2" id="KW-0812">Transmembrane</keyword>
<dbReference type="CDD" id="cd00198">
    <property type="entry name" value="vWFA"/>
    <property type="match status" value="1"/>
</dbReference>
<dbReference type="KEGG" id="ahel:Q31a_38820"/>
<dbReference type="SMART" id="SM00327">
    <property type="entry name" value="VWA"/>
    <property type="match status" value="1"/>
</dbReference>
<dbReference type="PROSITE" id="PS50234">
    <property type="entry name" value="VWFA"/>
    <property type="match status" value="1"/>
</dbReference>
<sequence>MSGWRGDNSAGNPKQSWKKTRSVSPAKGGKYWATGSSSKPIVSRKLASLFVALSVLLGATSGLVLYLSNQNSSTPFVSIIALDYQYPWAPNAWAKEDQVRFETLGASSQFVVAGRREKLEGTWQELLELELEKVTPGGPGGSLLPTLFGYQTMMVHLSAHGVINSQGEPCLIFSDAAPLDEQTWVPLKSVLGAIAEHPVVVGSDARVLVLLDTGKQPPDMQFGLLCAGFAEEAKLLIQTLPYQHFAVLMACGENQLAWSAPEIGGSVFGFMVASGLKGLADELSGDDNSRVTVRELEAFVASTVNGYVREHRGRVQNPHLVWAGENQDNDFELCFRSTYAASDSAGFRGNSKIQKVTDAWLALEDWSARTSSVYGWQRASVVGRLAHAERLLWAGDAYEDQVDEEVNRIQRSFLGTPASPWPAAICGASLTFLREVNALGPMDQAWNLQHAAATDTVALPNSVQANGNSAIPPSGTSSDTSTASTDSQTPASESGTGLPADSAEAANVPSAIAETNAVPPIQQAIAWLQYETPPAGDGEPPAAPPLPSRPDAVEFLYEWFSATPGAITPRIVSRGLEWIGPIGDSQSVTREEALIRTMHDHLLLTESWGLEAADRLGELWSQYLSIAGLVEQGVATTEPRATQSLEAVALELLTKSQMVRDHIHGCQTQRDASDCAVELELLQQSALSLIDAQQRLQRGWKIRDELILELPVLAEWLSSPLSRLQPLSPTAAWDRSRQLLVQLEELQRQLSVGEVPLDSMLDQLDHDFEELVAAYSRCMYDLLDVSAKGQRLPLGNLVLSLGLRPTLFRGMELESRGRLHNALQNRFRDFSGTVSEDKLENYCQNILTEGVDESALWQVNELPSSWEEAYAPLQFASLALGGRQLQTPVALTTARGRLAAWGGELRRAEVALPQQLADECVAAIDRMDSLDPLQIGEAEGDLVAAEFRARLIGAVLPADRLTIVPVPEQLHQAVCNQQYALWQTRRALTEFWKTPRLPQAEHQAFLLGSSAAWQAIAARLPPQGPLAMSQDFHQAVAQRSQSWQSVLDSWKIAAPGANEWHGELQLDSFPTGSSWLRLAVGGHSAQLQPIADNRAQLEMKTGSLAQKPQEISLSTQGYPEGSHAVLAWFRGHEASAEVPVYRQEPPITLAWQTEPAAATTLRVEAEAKPARVVFVLDCSGSMQAKPMEKAKNTLLEVIRELGKQFDAESQIAVVAFGHTSEYDTDASDLHSDWQGKKRRPYADVEILQDLVQPSPQVVNELESMLGELTYFGRTPLYEAIIQSIDLLLNRRDGFRGDLRVVVVTDGEDNVFPFADGVQANAKARGYFVVPNEYIHNEQDVIARAQGVSIDFVPFNFIGKAGGVGKLREIAAKTGGKVYGANNNNLAEQLRNSIARDSFTVKNLESGRTIGANIRLADALHVEQTQLPGRFEVRIDNTTEHRVVELLGGETLELQYRAPRGLSFMPYEGDAYAQTSQIKVGEQMFAAQMLTGVPRSVPQVRLLWQSQDETQQSFRPQQFLLEVRRARSGQAGEGPIAWTSDGLWEQNHRSPVLRVALKNLPELEESWLEARLWAMQPRAVLERQAVPLARFRQEPVEVAKGVTVSVETQREPGGVRVVVSEHRQPEAPLVHLEIRPAPDTFSEHQFHTNKVVHEFFYTEAAIEGKLELILAPLPDAPTEQWNASTWLRVPRWVGP</sequence>
<feature type="domain" description="VWFA" evidence="3">
    <location>
        <begin position="1171"/>
        <end position="1393"/>
    </location>
</feature>
<dbReference type="OrthoDB" id="219385at2"/>
<feature type="compositionally biased region" description="Low complexity" evidence="1">
    <location>
        <begin position="473"/>
        <end position="492"/>
    </location>
</feature>
<keyword evidence="2" id="KW-0472">Membrane</keyword>
<feature type="region of interest" description="Disordered" evidence="1">
    <location>
        <begin position="1"/>
        <end position="37"/>
    </location>
</feature>
<protein>
    <submittedName>
        <fullName evidence="4">von Willebrand factor type A domain protein</fullName>
    </submittedName>
</protein>
<name>A0A518GAD3_9BACT</name>
<keyword evidence="5" id="KW-1185">Reference proteome</keyword>
<reference evidence="4 5" key="1">
    <citation type="submission" date="2019-02" db="EMBL/GenBank/DDBJ databases">
        <title>Deep-cultivation of Planctomycetes and their phenomic and genomic characterization uncovers novel biology.</title>
        <authorList>
            <person name="Wiegand S."/>
            <person name="Jogler M."/>
            <person name="Boedeker C."/>
            <person name="Pinto D."/>
            <person name="Vollmers J."/>
            <person name="Rivas-Marin E."/>
            <person name="Kohn T."/>
            <person name="Peeters S.H."/>
            <person name="Heuer A."/>
            <person name="Rast P."/>
            <person name="Oberbeckmann S."/>
            <person name="Bunk B."/>
            <person name="Jeske O."/>
            <person name="Meyerdierks A."/>
            <person name="Storesund J.E."/>
            <person name="Kallscheuer N."/>
            <person name="Luecker S."/>
            <person name="Lage O.M."/>
            <person name="Pohl T."/>
            <person name="Merkel B.J."/>
            <person name="Hornburger P."/>
            <person name="Mueller R.-W."/>
            <person name="Bruemmer F."/>
            <person name="Labrenz M."/>
            <person name="Spormann A.M."/>
            <person name="Op den Camp H."/>
            <person name="Overmann J."/>
            <person name="Amann R."/>
            <person name="Jetten M.S.M."/>
            <person name="Mascher T."/>
            <person name="Medema M.H."/>
            <person name="Devos D.P."/>
            <person name="Kaster A.-K."/>
            <person name="Ovreas L."/>
            <person name="Rohde M."/>
            <person name="Galperin M.Y."/>
            <person name="Jogler C."/>
        </authorList>
    </citation>
    <scope>NUCLEOTIDE SEQUENCE [LARGE SCALE GENOMIC DNA]</scope>
    <source>
        <strain evidence="4 5">Q31a</strain>
    </source>
</reference>
<feature type="region of interest" description="Disordered" evidence="1">
    <location>
        <begin position="463"/>
        <end position="505"/>
    </location>
</feature>
<evidence type="ECO:0000313" key="5">
    <source>
        <dbReference type="Proteomes" id="UP000318017"/>
    </source>
</evidence>
<accession>A0A518GAD3</accession>
<evidence type="ECO:0000259" key="3">
    <source>
        <dbReference type="PROSITE" id="PS50234"/>
    </source>
</evidence>
<organism evidence="4 5">
    <name type="scientific">Aureliella helgolandensis</name>
    <dbReference type="NCBI Taxonomy" id="2527968"/>
    <lineage>
        <taxon>Bacteria</taxon>
        <taxon>Pseudomonadati</taxon>
        <taxon>Planctomycetota</taxon>
        <taxon>Planctomycetia</taxon>
        <taxon>Pirellulales</taxon>
        <taxon>Pirellulaceae</taxon>
        <taxon>Aureliella</taxon>
    </lineage>
</organism>